<evidence type="ECO:0000256" key="3">
    <source>
        <dbReference type="ARBA" id="ARBA00022448"/>
    </source>
</evidence>
<dbReference type="SUPFAM" id="SSF81345">
    <property type="entry name" value="ABC transporter involved in vitamin B12 uptake, BtuC"/>
    <property type="match status" value="1"/>
</dbReference>
<gene>
    <name evidence="9" type="ORF">GCM10009710_22530</name>
</gene>
<evidence type="ECO:0000256" key="8">
    <source>
        <dbReference type="SAM" id="Phobius"/>
    </source>
</evidence>
<feature type="transmembrane region" description="Helical" evidence="8">
    <location>
        <begin position="18"/>
        <end position="43"/>
    </location>
</feature>
<feature type="transmembrane region" description="Helical" evidence="8">
    <location>
        <begin position="104"/>
        <end position="123"/>
    </location>
</feature>
<organism evidence="9 10">
    <name type="scientific">Aeromicrobium alkaliterrae</name>
    <dbReference type="NCBI Taxonomy" id="302168"/>
    <lineage>
        <taxon>Bacteria</taxon>
        <taxon>Bacillati</taxon>
        <taxon>Actinomycetota</taxon>
        <taxon>Actinomycetes</taxon>
        <taxon>Propionibacteriales</taxon>
        <taxon>Nocardioidaceae</taxon>
        <taxon>Aeromicrobium</taxon>
    </lineage>
</organism>
<proteinExistence type="inferred from homology"/>
<comment type="similarity">
    <text evidence="2">Belongs to the binding-protein-dependent transport system permease family. FecCD subfamily.</text>
</comment>
<keyword evidence="5 8" id="KW-0812">Transmembrane</keyword>
<dbReference type="Pfam" id="PF01032">
    <property type="entry name" value="FecCD"/>
    <property type="match status" value="1"/>
</dbReference>
<name>A0ABN2JXG8_9ACTN</name>
<evidence type="ECO:0000256" key="5">
    <source>
        <dbReference type="ARBA" id="ARBA00022692"/>
    </source>
</evidence>
<dbReference type="EMBL" id="BAAAME010000004">
    <property type="protein sequence ID" value="GAA1741872.1"/>
    <property type="molecule type" value="Genomic_DNA"/>
</dbReference>
<protein>
    <submittedName>
        <fullName evidence="9">Iron chelate uptake ABC transporter family permease subunit</fullName>
    </submittedName>
</protein>
<evidence type="ECO:0000313" key="10">
    <source>
        <dbReference type="Proteomes" id="UP001501057"/>
    </source>
</evidence>
<feature type="transmembrane region" description="Helical" evidence="8">
    <location>
        <begin position="159"/>
        <end position="180"/>
    </location>
</feature>
<dbReference type="InterPro" id="IPR037294">
    <property type="entry name" value="ABC_BtuC-like"/>
</dbReference>
<keyword evidence="6 8" id="KW-1133">Transmembrane helix</keyword>
<feature type="transmembrane region" description="Helical" evidence="8">
    <location>
        <begin position="247"/>
        <end position="277"/>
    </location>
</feature>
<dbReference type="PANTHER" id="PTHR30472">
    <property type="entry name" value="FERRIC ENTEROBACTIN TRANSPORT SYSTEM PERMEASE PROTEIN"/>
    <property type="match status" value="1"/>
</dbReference>
<feature type="transmembrane region" description="Helical" evidence="8">
    <location>
        <begin position="73"/>
        <end position="92"/>
    </location>
</feature>
<dbReference type="CDD" id="cd06550">
    <property type="entry name" value="TM_ABC_iron-siderophores_like"/>
    <property type="match status" value="1"/>
</dbReference>
<reference evidence="9 10" key="1">
    <citation type="journal article" date="2019" name="Int. J. Syst. Evol. Microbiol.">
        <title>The Global Catalogue of Microorganisms (GCM) 10K type strain sequencing project: providing services to taxonomists for standard genome sequencing and annotation.</title>
        <authorList>
            <consortium name="The Broad Institute Genomics Platform"/>
            <consortium name="The Broad Institute Genome Sequencing Center for Infectious Disease"/>
            <person name="Wu L."/>
            <person name="Ma J."/>
        </authorList>
    </citation>
    <scope>NUCLEOTIDE SEQUENCE [LARGE SCALE GENOMIC DNA]</scope>
    <source>
        <strain evidence="9 10">JCM 13518</strain>
    </source>
</reference>
<keyword evidence="4" id="KW-1003">Cell membrane</keyword>
<evidence type="ECO:0000256" key="4">
    <source>
        <dbReference type="ARBA" id="ARBA00022475"/>
    </source>
</evidence>
<comment type="subcellular location">
    <subcellularLocation>
        <location evidence="1">Cell membrane</location>
        <topology evidence="1">Multi-pass membrane protein</topology>
    </subcellularLocation>
</comment>
<evidence type="ECO:0000256" key="6">
    <source>
        <dbReference type="ARBA" id="ARBA00022989"/>
    </source>
</evidence>
<evidence type="ECO:0000256" key="7">
    <source>
        <dbReference type="ARBA" id="ARBA00023136"/>
    </source>
</evidence>
<feature type="transmembrane region" description="Helical" evidence="8">
    <location>
        <begin position="201"/>
        <end position="220"/>
    </location>
</feature>
<evidence type="ECO:0000256" key="1">
    <source>
        <dbReference type="ARBA" id="ARBA00004651"/>
    </source>
</evidence>
<dbReference type="InterPro" id="IPR000522">
    <property type="entry name" value="ABC_transptr_permease_BtuC"/>
</dbReference>
<accession>A0ABN2JXG8</accession>
<dbReference type="Gene3D" id="1.10.3470.10">
    <property type="entry name" value="ABC transporter involved in vitamin B12 uptake, BtuC"/>
    <property type="match status" value="1"/>
</dbReference>
<dbReference type="PANTHER" id="PTHR30472:SF1">
    <property type="entry name" value="FE(3+) DICITRATE TRANSPORT SYSTEM PERMEASE PROTEIN FECC-RELATED"/>
    <property type="match status" value="1"/>
</dbReference>
<feature type="transmembrane region" description="Helical" evidence="8">
    <location>
        <begin position="289"/>
        <end position="311"/>
    </location>
</feature>
<dbReference type="RefSeq" id="WP_344201447.1">
    <property type="nucleotide sequence ID" value="NZ_BAAAME010000004.1"/>
</dbReference>
<evidence type="ECO:0000256" key="2">
    <source>
        <dbReference type="ARBA" id="ARBA00007935"/>
    </source>
</evidence>
<dbReference type="Proteomes" id="UP001501057">
    <property type="component" value="Unassembled WGS sequence"/>
</dbReference>
<keyword evidence="7 8" id="KW-0472">Membrane</keyword>
<keyword evidence="3" id="KW-0813">Transport</keyword>
<feature type="transmembrane region" description="Helical" evidence="8">
    <location>
        <begin position="128"/>
        <end position="147"/>
    </location>
</feature>
<feature type="transmembrane region" description="Helical" evidence="8">
    <location>
        <begin position="317"/>
        <end position="335"/>
    </location>
</feature>
<sequence length="343" mass="34796">MISTADETGTDVSAPRRVLGLVVALGILAMACVASVGIGSALLSPGTVLRALTDPDGSISQITITEVRVPRTLLGLLAGAALGVAGALMQALTRNPLADPGILGVNAGAALAVSIGVAAFGLVDIGDYVWWAFGGALIGTVLVYGIASRGAAGTTPVRLTLVGAALTAVFLGLSQTLALIDPRTFDRMRFWEVGSITDRPAGTVGTVVPFVLVGLVVALLSTRALNALALGEDVARSVGVRVGLTRALGLVAVVLLCGAATAAAGPIAFIGLMVPHAVRWITGPDQRWVLPYAMVLAPALLLTADVIGRLIVWPSEVQVGVVTPLLGAPILIAMVRRSGSSSW</sequence>
<evidence type="ECO:0000313" key="9">
    <source>
        <dbReference type="EMBL" id="GAA1741872.1"/>
    </source>
</evidence>
<keyword evidence="10" id="KW-1185">Reference proteome</keyword>
<comment type="caution">
    <text evidence="9">The sequence shown here is derived from an EMBL/GenBank/DDBJ whole genome shotgun (WGS) entry which is preliminary data.</text>
</comment>